<dbReference type="InterPro" id="IPR005000">
    <property type="entry name" value="Aldolase/citrate-lyase_domain"/>
</dbReference>
<comment type="similarity">
    <text evidence="1">Belongs to the HpcH/HpaI aldolase family.</text>
</comment>
<dbReference type="SUPFAM" id="SSF51621">
    <property type="entry name" value="Phosphoenolpyruvate/pyruvate domain"/>
    <property type="match status" value="1"/>
</dbReference>
<dbReference type="GO" id="GO:0005737">
    <property type="term" value="C:cytoplasm"/>
    <property type="evidence" value="ECO:0007669"/>
    <property type="project" value="TreeGrafter"/>
</dbReference>
<gene>
    <name evidence="5" type="ORF">S01H1_58795</name>
</gene>
<evidence type="ECO:0000256" key="2">
    <source>
        <dbReference type="ARBA" id="ARBA00022723"/>
    </source>
</evidence>
<organism evidence="5">
    <name type="scientific">marine sediment metagenome</name>
    <dbReference type="NCBI Taxonomy" id="412755"/>
    <lineage>
        <taxon>unclassified sequences</taxon>
        <taxon>metagenomes</taxon>
        <taxon>ecological metagenomes</taxon>
    </lineage>
</organism>
<evidence type="ECO:0000256" key="3">
    <source>
        <dbReference type="ARBA" id="ARBA00023239"/>
    </source>
</evidence>
<dbReference type="InterPro" id="IPR050251">
    <property type="entry name" value="HpcH-HpaI_aldolase"/>
</dbReference>
<evidence type="ECO:0000256" key="1">
    <source>
        <dbReference type="ARBA" id="ARBA00005568"/>
    </source>
</evidence>
<reference evidence="5" key="1">
    <citation type="journal article" date="2014" name="Front. Microbiol.">
        <title>High frequency of phylogenetically diverse reductive dehalogenase-homologous genes in deep subseafloor sedimentary metagenomes.</title>
        <authorList>
            <person name="Kawai M."/>
            <person name="Futagami T."/>
            <person name="Toyoda A."/>
            <person name="Takaki Y."/>
            <person name="Nishi S."/>
            <person name="Hori S."/>
            <person name="Arai W."/>
            <person name="Tsubouchi T."/>
            <person name="Morono Y."/>
            <person name="Uchiyama I."/>
            <person name="Ito T."/>
            <person name="Fujiyama A."/>
            <person name="Inagaki F."/>
            <person name="Takami H."/>
        </authorList>
    </citation>
    <scope>NUCLEOTIDE SEQUENCE</scope>
    <source>
        <strain evidence="5">Expedition CK06-06</strain>
    </source>
</reference>
<dbReference type="Gene3D" id="3.20.20.60">
    <property type="entry name" value="Phosphoenolpyruvate-binding domains"/>
    <property type="match status" value="1"/>
</dbReference>
<accession>X0VVH8</accession>
<comment type="caution">
    <text evidence="5">The sequence shown here is derived from an EMBL/GenBank/DDBJ whole genome shotgun (WGS) entry which is preliminary data.</text>
</comment>
<feature type="domain" description="HpcH/HpaI aldolase/citrate lyase" evidence="4">
    <location>
        <begin position="23"/>
        <end position="202"/>
    </location>
</feature>
<dbReference type="PANTHER" id="PTHR30502:SF0">
    <property type="entry name" value="PHOSPHOENOLPYRUVATE CARBOXYLASE FAMILY PROTEIN"/>
    <property type="match status" value="1"/>
</dbReference>
<protein>
    <recommendedName>
        <fullName evidence="4">HpcH/HpaI aldolase/citrate lyase domain-containing protein</fullName>
    </recommendedName>
</protein>
<dbReference type="GO" id="GO:0046872">
    <property type="term" value="F:metal ion binding"/>
    <property type="evidence" value="ECO:0007669"/>
    <property type="project" value="UniProtKB-KW"/>
</dbReference>
<dbReference type="Pfam" id="PF03328">
    <property type="entry name" value="HpcH_HpaI"/>
    <property type="match status" value="1"/>
</dbReference>
<dbReference type="EMBL" id="BARS01038423">
    <property type="protein sequence ID" value="GAG22424.1"/>
    <property type="molecule type" value="Genomic_DNA"/>
</dbReference>
<feature type="non-terminal residue" evidence="5">
    <location>
        <position position="203"/>
    </location>
</feature>
<evidence type="ECO:0000259" key="4">
    <source>
        <dbReference type="Pfam" id="PF03328"/>
    </source>
</evidence>
<dbReference type="InterPro" id="IPR040442">
    <property type="entry name" value="Pyrv_kinase-like_dom_sf"/>
</dbReference>
<keyword evidence="2" id="KW-0479">Metal-binding</keyword>
<dbReference type="PANTHER" id="PTHR30502">
    <property type="entry name" value="2-KETO-3-DEOXY-L-RHAMNONATE ALDOLASE"/>
    <property type="match status" value="1"/>
</dbReference>
<name>X0VVH8_9ZZZZ</name>
<dbReference type="InterPro" id="IPR015813">
    <property type="entry name" value="Pyrv/PenolPyrv_kinase-like_dom"/>
</dbReference>
<sequence length="203" mass="22354">MWEGNRLKEILEDGKLAVGSCVYSSSPALVELMGYCGLDFCRIDNEHSWRKDESAENMVRAAVISGIVPLLRVDHDKDVIRKALEIGAGGVIIPHIVSPEEVEDVVRAAKFPPRGERGIGTLSFSGRWGTMKAADYIKWSDEEQLVGVMIEDIRAMDRIDEIMAVDGLDFVLFGPSDFSVSIGHPGEGTHPKVMEALRETIKA</sequence>
<dbReference type="GO" id="GO:0016832">
    <property type="term" value="F:aldehyde-lyase activity"/>
    <property type="evidence" value="ECO:0007669"/>
    <property type="project" value="TreeGrafter"/>
</dbReference>
<keyword evidence="3" id="KW-0456">Lyase</keyword>
<dbReference type="AlphaFoldDB" id="X0VVH8"/>
<evidence type="ECO:0000313" key="5">
    <source>
        <dbReference type="EMBL" id="GAG22424.1"/>
    </source>
</evidence>
<proteinExistence type="inferred from homology"/>